<sequence length="78" mass="9053">MNIKRQALKAAKIPKRTVRDAINYLNHLSLCRSEWMRPRPPSLDVQRVIDLRKGLHIPESAFYGTNSSRMRGLIYTVC</sequence>
<evidence type="ECO:0000313" key="1">
    <source>
        <dbReference type="EMBL" id="KAG6947846.1"/>
    </source>
</evidence>
<proteinExistence type="predicted"/>
<accession>A0A8J5IZK7</accession>
<evidence type="ECO:0000313" key="2">
    <source>
        <dbReference type="Proteomes" id="UP000709295"/>
    </source>
</evidence>
<protein>
    <submittedName>
        <fullName evidence="1">Uncharacterized protein</fullName>
    </submittedName>
</protein>
<reference evidence="1" key="1">
    <citation type="submission" date="2021-01" db="EMBL/GenBank/DDBJ databases">
        <title>Phytophthora aleatoria, a newly-described species from Pinus radiata is distinct from Phytophthora cactorum isolates based on comparative genomics.</title>
        <authorList>
            <person name="Mcdougal R."/>
            <person name="Panda P."/>
            <person name="Williams N."/>
            <person name="Studholme D.J."/>
        </authorList>
    </citation>
    <scope>NUCLEOTIDE SEQUENCE</scope>
    <source>
        <strain evidence="1">NZFS 4037</strain>
    </source>
</reference>
<organism evidence="1 2">
    <name type="scientific">Phytophthora aleatoria</name>
    <dbReference type="NCBI Taxonomy" id="2496075"/>
    <lineage>
        <taxon>Eukaryota</taxon>
        <taxon>Sar</taxon>
        <taxon>Stramenopiles</taxon>
        <taxon>Oomycota</taxon>
        <taxon>Peronosporomycetes</taxon>
        <taxon>Peronosporales</taxon>
        <taxon>Peronosporaceae</taxon>
        <taxon>Phytophthora</taxon>
    </lineage>
</organism>
<name>A0A8J5IZK7_9STRA</name>
<gene>
    <name evidence="1" type="ORF">JG688_00015369</name>
</gene>
<dbReference type="EMBL" id="JAENGY010001647">
    <property type="protein sequence ID" value="KAG6947846.1"/>
    <property type="molecule type" value="Genomic_DNA"/>
</dbReference>
<dbReference type="Proteomes" id="UP000709295">
    <property type="component" value="Unassembled WGS sequence"/>
</dbReference>
<comment type="caution">
    <text evidence="1">The sequence shown here is derived from an EMBL/GenBank/DDBJ whole genome shotgun (WGS) entry which is preliminary data.</text>
</comment>
<keyword evidence="2" id="KW-1185">Reference proteome</keyword>
<dbReference type="AlphaFoldDB" id="A0A8J5IZK7"/>